<dbReference type="Proteomes" id="UP000076871">
    <property type="component" value="Unassembled WGS sequence"/>
</dbReference>
<organism evidence="2 3">
    <name type="scientific">Laetiporus sulphureus 93-53</name>
    <dbReference type="NCBI Taxonomy" id="1314785"/>
    <lineage>
        <taxon>Eukaryota</taxon>
        <taxon>Fungi</taxon>
        <taxon>Dikarya</taxon>
        <taxon>Basidiomycota</taxon>
        <taxon>Agaricomycotina</taxon>
        <taxon>Agaricomycetes</taxon>
        <taxon>Polyporales</taxon>
        <taxon>Laetiporus</taxon>
    </lineage>
</organism>
<gene>
    <name evidence="2" type="ORF">LAESUDRAFT_231413</name>
</gene>
<evidence type="ECO:0000313" key="3">
    <source>
        <dbReference type="Proteomes" id="UP000076871"/>
    </source>
</evidence>
<name>A0A165DR32_9APHY</name>
<dbReference type="AlphaFoldDB" id="A0A165DR32"/>
<dbReference type="EMBL" id="KV427630">
    <property type="protein sequence ID" value="KZT05447.1"/>
    <property type="molecule type" value="Genomic_DNA"/>
</dbReference>
<keyword evidence="3" id="KW-1185">Reference proteome</keyword>
<accession>A0A165DR32</accession>
<dbReference type="RefSeq" id="XP_040763187.1">
    <property type="nucleotide sequence ID" value="XM_040901662.1"/>
</dbReference>
<feature type="region of interest" description="Disordered" evidence="1">
    <location>
        <begin position="88"/>
        <end position="123"/>
    </location>
</feature>
<evidence type="ECO:0000256" key="1">
    <source>
        <dbReference type="SAM" id="MobiDB-lite"/>
    </source>
</evidence>
<reference evidence="2 3" key="1">
    <citation type="journal article" date="2016" name="Mol. Biol. Evol.">
        <title>Comparative Genomics of Early-Diverging Mushroom-Forming Fungi Provides Insights into the Origins of Lignocellulose Decay Capabilities.</title>
        <authorList>
            <person name="Nagy L.G."/>
            <person name="Riley R."/>
            <person name="Tritt A."/>
            <person name="Adam C."/>
            <person name="Daum C."/>
            <person name="Floudas D."/>
            <person name="Sun H."/>
            <person name="Yadav J.S."/>
            <person name="Pangilinan J."/>
            <person name="Larsson K.H."/>
            <person name="Matsuura K."/>
            <person name="Barry K."/>
            <person name="Labutti K."/>
            <person name="Kuo R."/>
            <person name="Ohm R.A."/>
            <person name="Bhattacharya S.S."/>
            <person name="Shirouzu T."/>
            <person name="Yoshinaga Y."/>
            <person name="Martin F.M."/>
            <person name="Grigoriev I.V."/>
            <person name="Hibbett D.S."/>
        </authorList>
    </citation>
    <scope>NUCLEOTIDE SEQUENCE [LARGE SCALE GENOMIC DNA]</scope>
    <source>
        <strain evidence="2 3">93-53</strain>
    </source>
</reference>
<protein>
    <submittedName>
        <fullName evidence="2">Uncharacterized protein</fullName>
    </submittedName>
</protein>
<sequence length="177" mass="19687">MTICHVLDRARLPFKSKTDWRGSSIKFCSWIPPAQIREVFDDLFRSPRFLLHAFMGAPAGCAQPLPTGRGEYRANVYSCSAPCSSMSAAEQTRSGDPSKSGRTDCHHHANQPSSSLHPWPLRRIRGPRVKPPMLQLIFTGKRTVAPRPFMTCSVKASCQNTQESCHDRPCQPQHAAG</sequence>
<dbReference type="GeneID" id="63818694"/>
<proteinExistence type="predicted"/>
<evidence type="ECO:0000313" key="2">
    <source>
        <dbReference type="EMBL" id="KZT05447.1"/>
    </source>
</evidence>
<dbReference type="InParanoid" id="A0A165DR32"/>